<dbReference type="AlphaFoldDB" id="A0A067XP87"/>
<evidence type="ECO:0000259" key="15">
    <source>
        <dbReference type="Pfam" id="PF02972"/>
    </source>
</evidence>
<dbReference type="InterPro" id="IPR004228">
    <property type="entry name" value="Phycoerythr_a"/>
</dbReference>
<evidence type="ECO:0000256" key="14">
    <source>
        <dbReference type="SAM" id="SignalP"/>
    </source>
</evidence>
<dbReference type="GO" id="GO:0009535">
    <property type="term" value="C:chloroplast thylakoid membrane"/>
    <property type="evidence" value="ECO:0007669"/>
    <property type="project" value="UniProtKB-SubCell"/>
</dbReference>
<comment type="function">
    <text evidence="12">Light-harvesting photosynthetic tetrapyrrole chromophore-protein from the phycobiliprotein complex.</text>
</comment>
<dbReference type="GO" id="GO:0030089">
    <property type="term" value="C:phycobilisome"/>
    <property type="evidence" value="ECO:0007669"/>
    <property type="project" value="InterPro"/>
</dbReference>
<feature type="domain" description="Phycoerythrin alpha chain" evidence="15">
    <location>
        <begin position="56"/>
        <end position="112"/>
    </location>
</feature>
<keyword evidence="8" id="KW-0157">Chromophore</keyword>
<keyword evidence="6" id="KW-0934">Plastid</keyword>
<comment type="subcellular location">
    <subcellularLocation>
        <location evidence="1">Plastid</location>
        <location evidence="1">Chloroplast thylakoid membrane</location>
        <topology evidence="1">Peripheral membrane protein</topology>
        <orientation evidence="1">Lumenal side</orientation>
    </subcellularLocation>
</comment>
<dbReference type="InterPro" id="IPR011070">
    <property type="entry name" value="Globular_prot_asu/bsu"/>
</dbReference>
<dbReference type="Pfam" id="PF02972">
    <property type="entry name" value="Phycoerythr_ab"/>
    <property type="match status" value="1"/>
</dbReference>
<protein>
    <submittedName>
        <fullName evidence="16">Phycoerythrin alpha subunit L2</fullName>
    </submittedName>
</protein>
<organism evidence="16">
    <name type="scientific">Chroomonas sp. M1627</name>
    <dbReference type="NCBI Taxonomy" id="478123"/>
    <lineage>
        <taxon>Eukaryota</taxon>
        <taxon>Cryptophyceae</taxon>
        <taxon>Pyrenomonadales</taxon>
        <taxon>Chroomonadaceae</taxon>
        <taxon>Chroomonas</taxon>
    </lineage>
</organism>
<feature type="signal peptide" evidence="14">
    <location>
        <begin position="1"/>
        <end position="17"/>
    </location>
</feature>
<keyword evidence="7" id="KW-0249">Electron transport</keyword>
<evidence type="ECO:0000256" key="10">
    <source>
        <dbReference type="ARBA" id="ARBA00023136"/>
    </source>
</evidence>
<evidence type="ECO:0000256" key="13">
    <source>
        <dbReference type="ARBA" id="ARBA00033755"/>
    </source>
</evidence>
<keyword evidence="10" id="KW-0472">Membrane</keyword>
<dbReference type="SUPFAM" id="SSF56568">
    <property type="entry name" value="Non-globular alpha+beta subunits of globular proteins"/>
    <property type="match status" value="1"/>
</dbReference>
<dbReference type="Gene3D" id="3.90.510.10">
    <property type="entry name" value="Phycoerythrin alpha chain"/>
    <property type="match status" value="1"/>
</dbReference>
<feature type="chain" id="PRO_5001648009" evidence="14">
    <location>
        <begin position="18"/>
        <end position="130"/>
    </location>
</feature>
<keyword evidence="5" id="KW-0602">Photosynthesis</keyword>
<evidence type="ECO:0000256" key="5">
    <source>
        <dbReference type="ARBA" id="ARBA00022531"/>
    </source>
</evidence>
<reference evidence="16" key="1">
    <citation type="submission" date="2013-06" db="EMBL/GenBank/DDBJ databases">
        <title>Quantum coherence of cryptophyte phycoerythrin.</title>
        <authorList>
            <person name="Teng C.-Y."/>
            <person name="Green B.R."/>
        </authorList>
    </citation>
    <scope>NUCLEOTIDE SEQUENCE</scope>
    <source>
        <strain evidence="16">M1627</strain>
    </source>
</reference>
<keyword evidence="14" id="KW-0732">Signal</keyword>
<evidence type="ECO:0000256" key="2">
    <source>
        <dbReference type="ARBA" id="ARBA00010039"/>
    </source>
</evidence>
<keyword evidence="3" id="KW-0813">Transport</keyword>
<keyword evidence="9" id="KW-0793">Thylakoid</keyword>
<keyword evidence="11" id="KW-0089">Bile pigment</keyword>
<evidence type="ECO:0000313" key="16">
    <source>
        <dbReference type="EMBL" id="AGR45597.1"/>
    </source>
</evidence>
<gene>
    <name evidence="16" type="primary">cpeAL2</name>
</gene>
<evidence type="ECO:0000256" key="6">
    <source>
        <dbReference type="ARBA" id="ARBA00022640"/>
    </source>
</evidence>
<dbReference type="GO" id="GO:0015979">
    <property type="term" value="P:photosynthesis"/>
    <property type="evidence" value="ECO:0007669"/>
    <property type="project" value="UniProtKB-KW"/>
</dbReference>
<evidence type="ECO:0000256" key="9">
    <source>
        <dbReference type="ARBA" id="ARBA00023078"/>
    </source>
</evidence>
<evidence type="ECO:0000256" key="1">
    <source>
        <dbReference type="ARBA" id="ARBA00004622"/>
    </source>
</evidence>
<dbReference type="InterPro" id="IPR037011">
    <property type="entry name" value="Phycoerythr-like_a_sf"/>
</dbReference>
<keyword evidence="4" id="KW-0150">Chloroplast</keyword>
<proteinExistence type="evidence at transcript level"/>
<comment type="similarity">
    <text evidence="2">Belongs to the phycoerythrin family.</text>
</comment>
<evidence type="ECO:0000256" key="11">
    <source>
        <dbReference type="ARBA" id="ARBA00023307"/>
    </source>
</evidence>
<evidence type="ECO:0000256" key="4">
    <source>
        <dbReference type="ARBA" id="ARBA00022528"/>
    </source>
</evidence>
<accession>A0A067XP87</accession>
<name>A0A067XP87_9CRYP</name>
<evidence type="ECO:0000256" key="7">
    <source>
        <dbReference type="ARBA" id="ARBA00022982"/>
    </source>
</evidence>
<evidence type="ECO:0000256" key="8">
    <source>
        <dbReference type="ARBA" id="ARBA00022991"/>
    </source>
</evidence>
<sequence>MIAKTVAALAIIGSASAYVAPTMSLSANRRQVIAGAGAAVVAAPLASNAAIKKDQKAPIITIFDNRGCEVKKNNYSGAKANGMEDDQCVKLTMETITVSETTAAKKLQEFIGLKATAINVPQISGVTKKY</sequence>
<evidence type="ECO:0000256" key="12">
    <source>
        <dbReference type="ARBA" id="ARBA00033724"/>
    </source>
</evidence>
<comment type="subunit">
    <text evidence="13">Heterotetramer of 2 different alpha chains and 2 identical beta chains which form 2 alpha-beta heterodimers within the heterotetramer.</text>
</comment>
<dbReference type="EMBL" id="KF254470">
    <property type="protein sequence ID" value="AGR45597.1"/>
    <property type="molecule type" value="mRNA"/>
</dbReference>
<evidence type="ECO:0000256" key="3">
    <source>
        <dbReference type="ARBA" id="ARBA00022448"/>
    </source>
</evidence>